<gene>
    <name evidence="2" type="ORF">Taro_054085</name>
</gene>
<accession>A0A843XMT6</accession>
<evidence type="ECO:0000313" key="3">
    <source>
        <dbReference type="Proteomes" id="UP000652761"/>
    </source>
</evidence>
<name>A0A843XMT6_COLES</name>
<feature type="compositionally biased region" description="Polar residues" evidence="1">
    <location>
        <begin position="59"/>
        <end position="76"/>
    </location>
</feature>
<organism evidence="2 3">
    <name type="scientific">Colocasia esculenta</name>
    <name type="common">Wild taro</name>
    <name type="synonym">Arum esculentum</name>
    <dbReference type="NCBI Taxonomy" id="4460"/>
    <lineage>
        <taxon>Eukaryota</taxon>
        <taxon>Viridiplantae</taxon>
        <taxon>Streptophyta</taxon>
        <taxon>Embryophyta</taxon>
        <taxon>Tracheophyta</taxon>
        <taxon>Spermatophyta</taxon>
        <taxon>Magnoliopsida</taxon>
        <taxon>Liliopsida</taxon>
        <taxon>Araceae</taxon>
        <taxon>Aroideae</taxon>
        <taxon>Colocasieae</taxon>
        <taxon>Colocasia</taxon>
    </lineage>
</organism>
<protein>
    <submittedName>
        <fullName evidence="2">Uncharacterized protein</fullName>
    </submittedName>
</protein>
<dbReference type="EMBL" id="NMUH01010546">
    <property type="protein sequence ID" value="MQM21054.1"/>
    <property type="molecule type" value="Genomic_DNA"/>
</dbReference>
<evidence type="ECO:0000313" key="2">
    <source>
        <dbReference type="EMBL" id="MQM21054.1"/>
    </source>
</evidence>
<feature type="region of interest" description="Disordered" evidence="1">
    <location>
        <begin position="1"/>
        <end position="87"/>
    </location>
</feature>
<dbReference type="Proteomes" id="UP000652761">
    <property type="component" value="Unassembled WGS sequence"/>
</dbReference>
<evidence type="ECO:0000256" key="1">
    <source>
        <dbReference type="SAM" id="MobiDB-lite"/>
    </source>
</evidence>
<dbReference type="AlphaFoldDB" id="A0A843XMT6"/>
<proteinExistence type="predicted"/>
<feature type="compositionally biased region" description="Basic residues" evidence="1">
    <location>
        <begin position="25"/>
        <end position="37"/>
    </location>
</feature>
<comment type="caution">
    <text evidence="2">The sequence shown here is derived from an EMBL/GenBank/DDBJ whole genome shotgun (WGS) entry which is preliminary data.</text>
</comment>
<sequence>MRRRLRASRQSGRTATARGDLTGLTKRRMTGKQRCRANSKAPSTLRKRWRKHSPLGGESPSSIVENPNRSPPSRTSHPPDRSTMIQG</sequence>
<reference evidence="2" key="1">
    <citation type="submission" date="2017-07" db="EMBL/GenBank/DDBJ databases">
        <title>Taro Niue Genome Assembly and Annotation.</title>
        <authorList>
            <person name="Atibalentja N."/>
            <person name="Keating K."/>
            <person name="Fields C.J."/>
        </authorList>
    </citation>
    <scope>NUCLEOTIDE SEQUENCE</scope>
    <source>
        <strain evidence="2">Niue_2</strain>
        <tissue evidence="2">Leaf</tissue>
    </source>
</reference>
<keyword evidence="3" id="KW-1185">Reference proteome</keyword>